<evidence type="ECO:0000313" key="2">
    <source>
        <dbReference type="Proteomes" id="UP000024635"/>
    </source>
</evidence>
<dbReference type="AlphaFoldDB" id="A0A016W7K6"/>
<reference evidence="2" key="1">
    <citation type="journal article" date="2015" name="Nat. Genet.">
        <title>The genome and transcriptome of the zoonotic hookworm Ancylostoma ceylanicum identify infection-specific gene families.</title>
        <authorList>
            <person name="Schwarz E.M."/>
            <person name="Hu Y."/>
            <person name="Antoshechkin I."/>
            <person name="Miller M.M."/>
            <person name="Sternberg P.W."/>
            <person name="Aroian R.V."/>
        </authorList>
    </citation>
    <scope>NUCLEOTIDE SEQUENCE</scope>
    <source>
        <strain evidence="2">HY135</strain>
    </source>
</reference>
<accession>A0A016W7K6</accession>
<gene>
    <name evidence="1" type="primary">Acey_s0971.g3253</name>
    <name evidence="1" type="ORF">Y032_0971g3253</name>
</gene>
<keyword evidence="2" id="KW-1185">Reference proteome</keyword>
<name>A0A016W7K6_9BILA</name>
<organism evidence="1 2">
    <name type="scientific">Ancylostoma ceylanicum</name>
    <dbReference type="NCBI Taxonomy" id="53326"/>
    <lineage>
        <taxon>Eukaryota</taxon>
        <taxon>Metazoa</taxon>
        <taxon>Ecdysozoa</taxon>
        <taxon>Nematoda</taxon>
        <taxon>Chromadorea</taxon>
        <taxon>Rhabditida</taxon>
        <taxon>Rhabditina</taxon>
        <taxon>Rhabditomorpha</taxon>
        <taxon>Strongyloidea</taxon>
        <taxon>Ancylostomatidae</taxon>
        <taxon>Ancylostomatinae</taxon>
        <taxon>Ancylostoma</taxon>
    </lineage>
</organism>
<dbReference type="Proteomes" id="UP000024635">
    <property type="component" value="Unassembled WGS sequence"/>
</dbReference>
<protein>
    <submittedName>
        <fullName evidence="1">Uncharacterized protein</fullName>
    </submittedName>
</protein>
<comment type="caution">
    <text evidence="1">The sequence shown here is derived from an EMBL/GenBank/DDBJ whole genome shotgun (WGS) entry which is preliminary data.</text>
</comment>
<proteinExistence type="predicted"/>
<evidence type="ECO:0000313" key="1">
    <source>
        <dbReference type="EMBL" id="EYC35844.1"/>
    </source>
</evidence>
<sequence length="66" mass="7808">MAIKISWPTARSAIGKEHRKILLVITNNMHRFKFAASSLKDMKVFFYRQIREIHLKKTDLFDDTLS</sequence>
<dbReference type="EMBL" id="JARK01000571">
    <property type="protein sequence ID" value="EYC35844.1"/>
    <property type="molecule type" value="Genomic_DNA"/>
</dbReference>